<dbReference type="Gene3D" id="1.10.3210.10">
    <property type="entry name" value="Hypothetical protein af1432"/>
    <property type="match status" value="1"/>
</dbReference>
<dbReference type="GO" id="GO:0004386">
    <property type="term" value="F:helicase activity"/>
    <property type="evidence" value="ECO:0007669"/>
    <property type="project" value="UniProtKB-KW"/>
</dbReference>
<dbReference type="PROSITE" id="PS51833">
    <property type="entry name" value="HDOD"/>
    <property type="match status" value="1"/>
</dbReference>
<keyword evidence="2" id="KW-0378">Hydrolase</keyword>
<dbReference type="PANTHER" id="PTHR33525:SF3">
    <property type="entry name" value="RIBONUCLEASE Y"/>
    <property type="match status" value="1"/>
</dbReference>
<keyword evidence="2" id="KW-0547">Nucleotide-binding</keyword>
<sequence>MNLSLDEWVKRIGHKPVPVLEATISALRQYCAQENAPVSELEETVELDPGLVIHLLRLGNAKTSGSLKTDITTISQALMILGVVQVNELPQRLPSIEKTLKDAPRIRLLKTFARAYHAARQSTRWAVQRRDMTPEEVFAATQLHFLGEMFVAMYAPDLLDKVDHMRSEKNIASEEAQFIVLGFTLDQLTAKLARLWKLPDLLLEALHPENAKFPRALGIMLAVQLARGSALDWYGDKTCKIQEQAAKWLEIDLSQLITGTHILAVDVAHETALYGVPPSVLGLTFIPPQPVGKNERSEEETSENDHAEICLMPQLQSLKLLLGVLSQKKLPTDNTYELISHILKGLHDGIGLNRVVFARLDAEAKKLKAEKIIGVDNDPQFSRFEINLSTPHLFSRLMEKPQAVLINDQNRTKFWPLVPKEFQKLINTNSFIAMSIFIKEQPIGIIYADRRNSACQIDERGYNYFKTTCKHACQALQRLPKLDFSHP</sequence>
<gene>
    <name evidence="2" type="ORF">MNBD_GAMMA25-1790</name>
</gene>
<dbReference type="Pfam" id="PF08668">
    <property type="entry name" value="HDOD"/>
    <property type="match status" value="1"/>
</dbReference>
<dbReference type="AlphaFoldDB" id="A0A3B1ARD3"/>
<dbReference type="PANTHER" id="PTHR33525">
    <property type="match status" value="1"/>
</dbReference>
<reference evidence="2" key="1">
    <citation type="submission" date="2018-06" db="EMBL/GenBank/DDBJ databases">
        <authorList>
            <person name="Zhirakovskaya E."/>
        </authorList>
    </citation>
    <scope>NUCLEOTIDE SEQUENCE</scope>
</reference>
<evidence type="ECO:0000313" key="2">
    <source>
        <dbReference type="EMBL" id="VAX06292.1"/>
    </source>
</evidence>
<name>A0A3B1ARD3_9ZZZZ</name>
<dbReference type="EMBL" id="UOFY01000008">
    <property type="protein sequence ID" value="VAX06292.1"/>
    <property type="molecule type" value="Genomic_DNA"/>
</dbReference>
<protein>
    <submittedName>
        <fullName evidence="2">Protein export cytoplasm protein SecA ATPase RNA helicase (TC 3.A.5.1.1)</fullName>
    </submittedName>
</protein>
<keyword evidence="2" id="KW-0067">ATP-binding</keyword>
<organism evidence="2">
    <name type="scientific">hydrothermal vent metagenome</name>
    <dbReference type="NCBI Taxonomy" id="652676"/>
    <lineage>
        <taxon>unclassified sequences</taxon>
        <taxon>metagenomes</taxon>
        <taxon>ecological metagenomes</taxon>
    </lineage>
</organism>
<accession>A0A3B1ARD3</accession>
<feature type="domain" description="HDOD" evidence="1">
    <location>
        <begin position="17"/>
        <end position="212"/>
    </location>
</feature>
<keyword evidence="2" id="KW-0347">Helicase</keyword>
<dbReference type="InterPro" id="IPR029016">
    <property type="entry name" value="GAF-like_dom_sf"/>
</dbReference>
<dbReference type="SUPFAM" id="SSF109604">
    <property type="entry name" value="HD-domain/PDEase-like"/>
    <property type="match status" value="1"/>
</dbReference>
<dbReference type="Gene3D" id="3.30.450.40">
    <property type="match status" value="1"/>
</dbReference>
<proteinExistence type="predicted"/>
<evidence type="ECO:0000259" key="1">
    <source>
        <dbReference type="PROSITE" id="PS51833"/>
    </source>
</evidence>
<dbReference type="InterPro" id="IPR013976">
    <property type="entry name" value="HDOD"/>
</dbReference>
<dbReference type="SUPFAM" id="SSF55781">
    <property type="entry name" value="GAF domain-like"/>
    <property type="match status" value="1"/>
</dbReference>
<dbReference type="InterPro" id="IPR052340">
    <property type="entry name" value="RNase_Y/CdgJ"/>
</dbReference>